<gene>
    <name evidence="2" type="primary">gb21209</name>
    <name evidence="2" type="ORF">PR202_gb21209</name>
</gene>
<evidence type="ECO:0000313" key="3">
    <source>
        <dbReference type="Proteomes" id="UP001054889"/>
    </source>
</evidence>
<dbReference type="PANTHER" id="PTHR31264:SF3">
    <property type="entry name" value="OS07G0554100 PROTEIN"/>
    <property type="match status" value="1"/>
</dbReference>
<comment type="caution">
    <text evidence="2">The sequence shown here is derived from an EMBL/GenBank/DDBJ whole genome shotgun (WGS) entry which is preliminary data.</text>
</comment>
<reference evidence="2" key="1">
    <citation type="journal article" date="2018" name="DNA Res.">
        <title>Multiple hybrid de novo genome assembly of finger millet, an orphan allotetraploid crop.</title>
        <authorList>
            <person name="Hatakeyama M."/>
            <person name="Aluri S."/>
            <person name="Balachadran M.T."/>
            <person name="Sivarajan S.R."/>
            <person name="Patrignani A."/>
            <person name="Gruter S."/>
            <person name="Poveda L."/>
            <person name="Shimizu-Inatsugi R."/>
            <person name="Baeten J."/>
            <person name="Francoijs K.J."/>
            <person name="Nataraja K.N."/>
            <person name="Reddy Y.A.N."/>
            <person name="Phadnis S."/>
            <person name="Ravikumar R.L."/>
            <person name="Schlapbach R."/>
            <person name="Sreeman S.M."/>
            <person name="Shimizu K.K."/>
        </authorList>
    </citation>
    <scope>NUCLEOTIDE SEQUENCE</scope>
</reference>
<evidence type="ECO:0000259" key="1">
    <source>
        <dbReference type="SMART" id="SM00256"/>
    </source>
</evidence>
<name>A0AAV5FCJ3_ELECO</name>
<dbReference type="AlphaFoldDB" id="A0AAV5FCJ3"/>
<dbReference type="EMBL" id="BQKI01000084">
    <property type="protein sequence ID" value="GJN32687.1"/>
    <property type="molecule type" value="Genomic_DNA"/>
</dbReference>
<dbReference type="PANTHER" id="PTHR31264">
    <property type="entry name" value="OS07G0554500 PROTEIN-RELATED"/>
    <property type="match status" value="1"/>
</dbReference>
<proteinExistence type="predicted"/>
<protein>
    <recommendedName>
        <fullName evidence="1">F-box domain-containing protein</fullName>
    </recommendedName>
</protein>
<accession>A0AAV5FCJ3</accession>
<keyword evidence="3" id="KW-1185">Reference proteome</keyword>
<sequence>MAAPPPSDEETPPPVLEATLLPRLPDEILELIFLRVTSYAELARISTASTSFRRLILAPSFLRRHRARHPPLLLGTICCHFHPAEQPHPGARIGGSLVHLAAFSFNNYIPRGRWSRWDCRDIRDGRFLLMCDSRDWRRFVFPDLAVYDPLSKRYRLLPLVPDSLIASAQLQMNKIQHLEVLLVSSSGHTEEEEKSFQVIARTHGTERTVIFVFSSNTGHWIFGASIAWDDLRAAGLNLAPATPTGSLSLNYAQYDDHSSIYWKLDGSDNVLKFDVNEMEFSTMNLPPDHTRQSVAIFKAGEGRLAMFSHTPYTAYVNHYTIMQNGGGSATAEWQLENVIPLPCNCTFIGALQGYVFLLGYCHSKEETLVGMALYSLEVKTLKLERVHGMQNLDHGQSQHAYGSWLFS</sequence>
<feature type="domain" description="F-box" evidence="1">
    <location>
        <begin position="24"/>
        <end position="65"/>
    </location>
</feature>
<dbReference type="InterPro" id="IPR036047">
    <property type="entry name" value="F-box-like_dom_sf"/>
</dbReference>
<reference evidence="2" key="2">
    <citation type="submission" date="2021-12" db="EMBL/GenBank/DDBJ databases">
        <title>Resequencing data analysis of finger millet.</title>
        <authorList>
            <person name="Hatakeyama M."/>
            <person name="Aluri S."/>
            <person name="Balachadran M.T."/>
            <person name="Sivarajan S.R."/>
            <person name="Poveda L."/>
            <person name="Shimizu-Inatsugi R."/>
            <person name="Schlapbach R."/>
            <person name="Sreeman S.M."/>
            <person name="Shimizu K.K."/>
        </authorList>
    </citation>
    <scope>NUCLEOTIDE SEQUENCE</scope>
</reference>
<dbReference type="SUPFAM" id="SSF81383">
    <property type="entry name" value="F-box domain"/>
    <property type="match status" value="1"/>
</dbReference>
<dbReference type="InterPro" id="IPR001810">
    <property type="entry name" value="F-box_dom"/>
</dbReference>
<dbReference type="Pfam" id="PF12937">
    <property type="entry name" value="F-box-like"/>
    <property type="match status" value="1"/>
</dbReference>
<dbReference type="Proteomes" id="UP001054889">
    <property type="component" value="Unassembled WGS sequence"/>
</dbReference>
<dbReference type="SMART" id="SM00256">
    <property type="entry name" value="FBOX"/>
    <property type="match status" value="1"/>
</dbReference>
<organism evidence="2 3">
    <name type="scientific">Eleusine coracana subsp. coracana</name>
    <dbReference type="NCBI Taxonomy" id="191504"/>
    <lineage>
        <taxon>Eukaryota</taxon>
        <taxon>Viridiplantae</taxon>
        <taxon>Streptophyta</taxon>
        <taxon>Embryophyta</taxon>
        <taxon>Tracheophyta</taxon>
        <taxon>Spermatophyta</taxon>
        <taxon>Magnoliopsida</taxon>
        <taxon>Liliopsida</taxon>
        <taxon>Poales</taxon>
        <taxon>Poaceae</taxon>
        <taxon>PACMAD clade</taxon>
        <taxon>Chloridoideae</taxon>
        <taxon>Cynodonteae</taxon>
        <taxon>Eleusininae</taxon>
        <taxon>Eleusine</taxon>
    </lineage>
</organism>
<dbReference type="CDD" id="cd09917">
    <property type="entry name" value="F-box_SF"/>
    <property type="match status" value="1"/>
</dbReference>
<evidence type="ECO:0000313" key="2">
    <source>
        <dbReference type="EMBL" id="GJN32687.1"/>
    </source>
</evidence>